<name>A0ABS6U4A1_9PSEU</name>
<reference evidence="2 3" key="1">
    <citation type="submission" date="2020-11" db="EMBL/GenBank/DDBJ databases">
        <title>Pseudonocardia abyssalis sp. nov. and Pseudonocardia oceani sp. nov., description and phylogenomic analysis of two novel actinomycetes isolated from the deep Southern Ocean.</title>
        <authorList>
            <person name="Parra J."/>
        </authorList>
    </citation>
    <scope>NUCLEOTIDE SEQUENCE [LARGE SCALE GENOMIC DNA]</scope>
    <source>
        <strain evidence="3">KRD185</strain>
    </source>
</reference>
<gene>
    <name evidence="2" type="ORF">I4I82_05215</name>
</gene>
<evidence type="ECO:0000313" key="2">
    <source>
        <dbReference type="EMBL" id="MBW0127077.1"/>
    </source>
</evidence>
<dbReference type="GO" id="GO:0016787">
    <property type="term" value="F:hydrolase activity"/>
    <property type="evidence" value="ECO:0007669"/>
    <property type="project" value="UniProtKB-KW"/>
</dbReference>
<dbReference type="InterPro" id="IPR000868">
    <property type="entry name" value="Isochorismatase-like_dom"/>
</dbReference>
<protein>
    <submittedName>
        <fullName evidence="2">Cysteine hydrolase</fullName>
    </submittedName>
</protein>
<proteinExistence type="predicted"/>
<comment type="caution">
    <text evidence="2">The sequence shown here is derived from an EMBL/GenBank/DDBJ whole genome shotgun (WGS) entry which is preliminary data.</text>
</comment>
<evidence type="ECO:0000259" key="1">
    <source>
        <dbReference type="Pfam" id="PF00857"/>
    </source>
</evidence>
<accession>A0ABS6U4A1</accession>
<organism evidence="2 3">
    <name type="scientific">Pseudonocardia oceani</name>
    <dbReference type="NCBI Taxonomy" id="2792013"/>
    <lineage>
        <taxon>Bacteria</taxon>
        <taxon>Bacillati</taxon>
        <taxon>Actinomycetota</taxon>
        <taxon>Actinomycetes</taxon>
        <taxon>Pseudonocardiales</taxon>
        <taxon>Pseudonocardiaceae</taxon>
        <taxon>Pseudonocardia</taxon>
    </lineage>
</organism>
<dbReference type="PANTHER" id="PTHR43540">
    <property type="entry name" value="PEROXYUREIDOACRYLATE/UREIDOACRYLATE AMIDOHYDROLASE-RELATED"/>
    <property type="match status" value="1"/>
</dbReference>
<dbReference type="Pfam" id="PF00857">
    <property type="entry name" value="Isochorismatase"/>
    <property type="match status" value="1"/>
</dbReference>
<evidence type="ECO:0000313" key="3">
    <source>
        <dbReference type="Proteomes" id="UP000694300"/>
    </source>
</evidence>
<dbReference type="EMBL" id="JADQDF010000001">
    <property type="protein sequence ID" value="MBW0127077.1"/>
    <property type="molecule type" value="Genomic_DNA"/>
</dbReference>
<dbReference type="CDD" id="cd00431">
    <property type="entry name" value="cysteine_hydrolases"/>
    <property type="match status" value="1"/>
</dbReference>
<dbReference type="RefSeq" id="WP_218595354.1">
    <property type="nucleotide sequence ID" value="NZ_JADQDE010000119.1"/>
</dbReference>
<keyword evidence="2" id="KW-0378">Hydrolase</keyword>
<keyword evidence="3" id="KW-1185">Reference proteome</keyword>
<feature type="domain" description="Isochorismatase-like" evidence="1">
    <location>
        <begin position="2"/>
        <end position="177"/>
    </location>
</feature>
<dbReference type="InterPro" id="IPR050272">
    <property type="entry name" value="Isochorismatase-like_hydrls"/>
</dbReference>
<dbReference type="Proteomes" id="UP000694300">
    <property type="component" value="Unassembled WGS sequence"/>
</dbReference>
<sequence length="195" mass="20685">MDLQEGLCRADGRVGGPALTAEVERRGVLTHAASALARCRDARLPVLHARVAFDAGYTRLTSGSAAFGAFRERRLMLADSAEAAIVGEVAPLPDEPVVDKGCVNPFVGTRLLSLLLARRVDHLLLGGVATNHVVEGTARHASDLGYRVTVLEDLCASRSPELHDFSITSILPSYAEVRPHVDALDDLLGAGAADR</sequence>